<feature type="compositionally biased region" description="Polar residues" evidence="1">
    <location>
        <begin position="1"/>
        <end position="10"/>
    </location>
</feature>
<sequence length="119" mass="12064">MPPPTTNITQSSALPAVSLPPPNTPLSMFNNSALDGTTQAQELSIPMASALANSLAPPPLSQKSTIATAIGASTSAVSQIPPPSTAAHPNNDTTVACTDSSDSFINIDPLQAQPPPEHL</sequence>
<dbReference type="WBParaSite" id="nRc.2.0.1.t16688-RA">
    <property type="protein sequence ID" value="nRc.2.0.1.t16688-RA"/>
    <property type="gene ID" value="nRc.2.0.1.g16688"/>
</dbReference>
<proteinExistence type="predicted"/>
<keyword evidence="2" id="KW-1185">Reference proteome</keyword>
<name>A0A915IR60_ROMCU</name>
<dbReference type="AlphaFoldDB" id="A0A915IR60"/>
<feature type="region of interest" description="Disordered" evidence="1">
    <location>
        <begin position="1"/>
        <end position="24"/>
    </location>
</feature>
<evidence type="ECO:0000313" key="2">
    <source>
        <dbReference type="Proteomes" id="UP000887565"/>
    </source>
</evidence>
<accession>A0A915IR60</accession>
<dbReference type="Proteomes" id="UP000887565">
    <property type="component" value="Unplaced"/>
</dbReference>
<organism evidence="2 3">
    <name type="scientific">Romanomermis culicivorax</name>
    <name type="common">Nematode worm</name>
    <dbReference type="NCBI Taxonomy" id="13658"/>
    <lineage>
        <taxon>Eukaryota</taxon>
        <taxon>Metazoa</taxon>
        <taxon>Ecdysozoa</taxon>
        <taxon>Nematoda</taxon>
        <taxon>Enoplea</taxon>
        <taxon>Dorylaimia</taxon>
        <taxon>Mermithida</taxon>
        <taxon>Mermithoidea</taxon>
        <taxon>Mermithidae</taxon>
        <taxon>Romanomermis</taxon>
    </lineage>
</organism>
<evidence type="ECO:0000313" key="3">
    <source>
        <dbReference type="WBParaSite" id="nRc.2.0.1.t16688-RA"/>
    </source>
</evidence>
<evidence type="ECO:0000256" key="1">
    <source>
        <dbReference type="SAM" id="MobiDB-lite"/>
    </source>
</evidence>
<protein>
    <submittedName>
        <fullName evidence="3">Uncharacterized protein</fullName>
    </submittedName>
</protein>
<feature type="region of interest" description="Disordered" evidence="1">
    <location>
        <begin position="98"/>
        <end position="119"/>
    </location>
</feature>
<reference evidence="3" key="1">
    <citation type="submission" date="2022-11" db="UniProtKB">
        <authorList>
            <consortium name="WormBaseParasite"/>
        </authorList>
    </citation>
    <scope>IDENTIFICATION</scope>
</reference>